<evidence type="ECO:0000259" key="1">
    <source>
        <dbReference type="Pfam" id="PF08241"/>
    </source>
</evidence>
<protein>
    <recommendedName>
        <fullName evidence="1">Methyltransferase type 11 domain-containing protein</fullName>
    </recommendedName>
</protein>
<dbReference type="GO" id="GO:0008757">
    <property type="term" value="F:S-adenosylmethionine-dependent methyltransferase activity"/>
    <property type="evidence" value="ECO:0007669"/>
    <property type="project" value="InterPro"/>
</dbReference>
<dbReference type="InterPro" id="IPR029063">
    <property type="entry name" value="SAM-dependent_MTases_sf"/>
</dbReference>
<gene>
    <name evidence="2" type="ORF">At1D1609_17500</name>
</gene>
<dbReference type="CDD" id="cd02440">
    <property type="entry name" value="AdoMet_MTases"/>
    <property type="match status" value="1"/>
</dbReference>
<dbReference type="Pfam" id="PF08241">
    <property type="entry name" value="Methyltransf_11"/>
    <property type="match status" value="1"/>
</dbReference>
<feature type="domain" description="Methyltransferase type 11" evidence="1">
    <location>
        <begin position="126"/>
        <end position="220"/>
    </location>
</feature>
<proteinExistence type="predicted"/>
<dbReference type="InterPro" id="IPR013216">
    <property type="entry name" value="Methyltransf_11"/>
</dbReference>
<sequence length="414" mass="46032">MGVVFSQQAGDELVANFGAGVDDEAYRELTTIRYSHPLVEDLNKLHPFSAEYRKLAMHVYNDLRGDVGRTYDPERDEASGIVADVADINTMASPWNFKNPNLISEFLHSWGQIFRHLDIKAGQSVLEYGTGSGQTLLMLARAGIDCYGVDIDTSSLSILQRQARDLGVKVSTEQASFGEGFATHRFDRVLFFESFHHAFDFENLLLRLHDRILPGGKVVFCGEPVIQGVDSSIPYPWGPRLDALSVYCTRARGWMELGFQHDTFVDLLWRCGWKVSFHPFPTCGRAHVYVAEPAWSGVSMFEPVELGRHAGTWHPAENGHRWSKARSLLSLPVGVPGGLNVEVKLSNYLGSKKSVRLSSGTAMVEFTMAPGERDRVVAIHRCDGEELVIECNTDSTPTDPRKLGVAVHHISLSE</sequence>
<dbReference type="RefSeq" id="WP_104679417.1">
    <property type="nucleotide sequence ID" value="NZ_CP026924.1"/>
</dbReference>
<dbReference type="AlphaFoldDB" id="A0A2L2LBT5"/>
<dbReference type="EMBL" id="CP026924">
    <property type="protein sequence ID" value="AVH41804.1"/>
    <property type="molecule type" value="Genomic_DNA"/>
</dbReference>
<evidence type="ECO:0000313" key="3">
    <source>
        <dbReference type="Proteomes" id="UP000237717"/>
    </source>
</evidence>
<dbReference type="Proteomes" id="UP000237717">
    <property type="component" value="Chromosome I"/>
</dbReference>
<dbReference type="SUPFAM" id="SSF53335">
    <property type="entry name" value="S-adenosyl-L-methionine-dependent methyltransferases"/>
    <property type="match status" value="1"/>
</dbReference>
<reference evidence="2 3" key="1">
    <citation type="submission" date="2018-02" db="EMBL/GenBank/DDBJ databases">
        <title>Complete genome sequence of Agrobacterium tumefaciens 1D1609.</title>
        <authorList>
            <person name="Cho S.-T."/>
            <person name="Haryono M."/>
            <person name="Chang H.-H."/>
            <person name="Santos M.N."/>
            <person name="Lai E.-M."/>
            <person name="Kuo C.-H."/>
        </authorList>
    </citation>
    <scope>NUCLEOTIDE SEQUENCE [LARGE SCALE GENOMIC DNA]</scope>
    <source>
        <strain evidence="2 3">1D1609</strain>
    </source>
</reference>
<organism evidence="2 3">
    <name type="scientific">Agrobacterium tumefaciens</name>
    <dbReference type="NCBI Taxonomy" id="358"/>
    <lineage>
        <taxon>Bacteria</taxon>
        <taxon>Pseudomonadati</taxon>
        <taxon>Pseudomonadota</taxon>
        <taxon>Alphaproteobacteria</taxon>
        <taxon>Hyphomicrobiales</taxon>
        <taxon>Rhizobiaceae</taxon>
        <taxon>Rhizobium/Agrobacterium group</taxon>
        <taxon>Agrobacterium</taxon>
        <taxon>Agrobacterium tumefaciens complex</taxon>
    </lineage>
</organism>
<evidence type="ECO:0000313" key="2">
    <source>
        <dbReference type="EMBL" id="AVH41804.1"/>
    </source>
</evidence>
<dbReference type="Gene3D" id="3.40.50.150">
    <property type="entry name" value="Vaccinia Virus protein VP39"/>
    <property type="match status" value="1"/>
</dbReference>
<accession>A0A2L2LBT5</accession>
<name>A0A2L2LBT5_AGRTU</name>